<organism evidence="3">
    <name type="scientific">Timema shepardi</name>
    <name type="common">Walking stick</name>
    <dbReference type="NCBI Taxonomy" id="629360"/>
    <lineage>
        <taxon>Eukaryota</taxon>
        <taxon>Metazoa</taxon>
        <taxon>Ecdysozoa</taxon>
        <taxon>Arthropoda</taxon>
        <taxon>Hexapoda</taxon>
        <taxon>Insecta</taxon>
        <taxon>Pterygota</taxon>
        <taxon>Neoptera</taxon>
        <taxon>Polyneoptera</taxon>
        <taxon>Phasmatodea</taxon>
        <taxon>Timematodea</taxon>
        <taxon>Timematoidea</taxon>
        <taxon>Timematidae</taxon>
        <taxon>Timema</taxon>
    </lineage>
</organism>
<reference evidence="3" key="1">
    <citation type="submission" date="2020-11" db="EMBL/GenBank/DDBJ databases">
        <authorList>
            <person name="Tran Van P."/>
        </authorList>
    </citation>
    <scope>NUCLEOTIDE SEQUENCE</scope>
</reference>
<name>A0A7R9G4V4_TIMSH</name>
<sequence length="258" mass="28998">MARRIKKLLLDCHVRSVYNAKAMMPPNASGCESPFINKAREQKNGVNDIIKCVLVGDGGVGKTSLIVSYSTNKFPKDYIPTAYDKYNVEVSVDGRRVGVQLCDTAGQNDFDPLRTLCYPEADVFMVCFSIMSSTSFENVKEKWIPEIRCYCPGAAIILVGTQNDLRNNSQVQYQMSRRRMNTVSVSSARELALKIDAAAYVETSALTQRDLKEAFDEAIISALTSKEKTFSRCNRNSQTKYENKQRSVWKQMCCCGKK</sequence>
<dbReference type="GO" id="GO:0007264">
    <property type="term" value="P:small GTPase-mediated signal transduction"/>
    <property type="evidence" value="ECO:0007669"/>
    <property type="project" value="InterPro"/>
</dbReference>
<dbReference type="PROSITE" id="PS51419">
    <property type="entry name" value="RAB"/>
    <property type="match status" value="1"/>
</dbReference>
<dbReference type="GO" id="GO:0003006">
    <property type="term" value="P:developmental process involved in reproduction"/>
    <property type="evidence" value="ECO:0007669"/>
    <property type="project" value="UniProtKB-ARBA"/>
</dbReference>
<protein>
    <submittedName>
        <fullName evidence="3">Uncharacterized protein</fullName>
    </submittedName>
</protein>
<dbReference type="InterPro" id="IPR005225">
    <property type="entry name" value="Small_GTP-bd"/>
</dbReference>
<dbReference type="GO" id="GO:0005525">
    <property type="term" value="F:GTP binding"/>
    <property type="evidence" value="ECO:0007669"/>
    <property type="project" value="UniProtKB-KW"/>
</dbReference>
<keyword evidence="2" id="KW-0342">GTP-binding</keyword>
<dbReference type="Pfam" id="PF00071">
    <property type="entry name" value="Ras"/>
    <property type="match status" value="1"/>
</dbReference>
<gene>
    <name evidence="3" type="ORF">TSIB3V08_LOCUS9722</name>
</gene>
<dbReference type="PROSITE" id="PS51420">
    <property type="entry name" value="RHO"/>
    <property type="match status" value="1"/>
</dbReference>
<evidence type="ECO:0000313" key="3">
    <source>
        <dbReference type="EMBL" id="CAD7265691.1"/>
    </source>
</evidence>
<dbReference type="PROSITE" id="PS51421">
    <property type="entry name" value="RAS"/>
    <property type="match status" value="1"/>
</dbReference>
<dbReference type="Gene3D" id="3.40.50.300">
    <property type="entry name" value="P-loop containing nucleotide triphosphate hydrolases"/>
    <property type="match status" value="1"/>
</dbReference>
<dbReference type="GO" id="GO:0035099">
    <property type="term" value="P:hemocyte migration"/>
    <property type="evidence" value="ECO:0007669"/>
    <property type="project" value="UniProtKB-ARBA"/>
</dbReference>
<dbReference type="FunFam" id="3.40.50.300:FF:001600">
    <property type="entry name" value="RhoU, isoform B"/>
    <property type="match status" value="1"/>
</dbReference>
<evidence type="ECO:0000256" key="1">
    <source>
        <dbReference type="ARBA" id="ARBA00022741"/>
    </source>
</evidence>
<dbReference type="InterPro" id="IPR003578">
    <property type="entry name" value="Small_GTPase_Rho"/>
</dbReference>
<dbReference type="AlphaFoldDB" id="A0A7R9G4V4"/>
<dbReference type="NCBIfam" id="TIGR00231">
    <property type="entry name" value="small_GTP"/>
    <property type="match status" value="1"/>
</dbReference>
<keyword evidence="1" id="KW-0547">Nucleotide-binding</keyword>
<accession>A0A7R9G4V4</accession>
<dbReference type="GO" id="GO:0022412">
    <property type="term" value="P:cellular process involved in reproduction in multicellular organism"/>
    <property type="evidence" value="ECO:0007669"/>
    <property type="project" value="UniProtKB-ARBA"/>
</dbReference>
<dbReference type="GO" id="GO:0035006">
    <property type="term" value="P:melanization defense response"/>
    <property type="evidence" value="ECO:0007669"/>
    <property type="project" value="UniProtKB-ARBA"/>
</dbReference>
<dbReference type="SMART" id="SM00173">
    <property type="entry name" value="RAS"/>
    <property type="match status" value="1"/>
</dbReference>
<dbReference type="InterPro" id="IPR027417">
    <property type="entry name" value="P-loop_NTPase"/>
</dbReference>
<dbReference type="PRINTS" id="PR00449">
    <property type="entry name" value="RASTRNSFRMNG"/>
</dbReference>
<dbReference type="SMART" id="SM00175">
    <property type="entry name" value="RAB"/>
    <property type="match status" value="1"/>
</dbReference>
<proteinExistence type="predicted"/>
<dbReference type="GO" id="GO:0003924">
    <property type="term" value="F:GTPase activity"/>
    <property type="evidence" value="ECO:0007669"/>
    <property type="project" value="InterPro"/>
</dbReference>
<evidence type="ECO:0000256" key="2">
    <source>
        <dbReference type="ARBA" id="ARBA00023134"/>
    </source>
</evidence>
<dbReference type="SMART" id="SM00174">
    <property type="entry name" value="RHO"/>
    <property type="match status" value="1"/>
</dbReference>
<dbReference type="InterPro" id="IPR001806">
    <property type="entry name" value="Small_GTPase"/>
</dbReference>
<dbReference type="GO" id="GO:0001667">
    <property type="term" value="P:ameboidal-type cell migration"/>
    <property type="evidence" value="ECO:0007669"/>
    <property type="project" value="UniProtKB-ARBA"/>
</dbReference>
<dbReference type="SUPFAM" id="SSF52540">
    <property type="entry name" value="P-loop containing nucleoside triphosphate hydrolases"/>
    <property type="match status" value="1"/>
</dbReference>
<dbReference type="EMBL" id="OC005837">
    <property type="protein sequence ID" value="CAD7265691.1"/>
    <property type="molecule type" value="Genomic_DNA"/>
</dbReference>
<dbReference type="PANTHER" id="PTHR24072">
    <property type="entry name" value="RHO FAMILY GTPASE"/>
    <property type="match status" value="1"/>
</dbReference>